<name>A0A1T5BMD6_9SPHN</name>
<dbReference type="AlphaFoldDB" id="A0A1T5BMD6"/>
<dbReference type="InterPro" id="IPR008593">
    <property type="entry name" value="Dam_MeTrfase"/>
</dbReference>
<organism evidence="1 2">
    <name type="scientific">Rhizorhabdus histidinilytica</name>
    <dbReference type="NCBI Taxonomy" id="439228"/>
    <lineage>
        <taxon>Bacteria</taxon>
        <taxon>Pseudomonadati</taxon>
        <taxon>Pseudomonadota</taxon>
        <taxon>Alphaproteobacteria</taxon>
        <taxon>Sphingomonadales</taxon>
        <taxon>Sphingomonadaceae</taxon>
        <taxon>Rhizorhabdus</taxon>
    </lineage>
</organism>
<evidence type="ECO:0000313" key="2">
    <source>
        <dbReference type="Proteomes" id="UP000189818"/>
    </source>
</evidence>
<dbReference type="Proteomes" id="UP000189818">
    <property type="component" value="Unassembled WGS sequence"/>
</dbReference>
<sequence length="166" mass="18115">MGAYEAAGESEEWYTPPYIFEALGVRFDLDVACPVDRTHIAVPANSFISDRSLEKQWSGLVWMNPPFGHQATKRKWLGKFFDHGNGIALTPDRTSAPWFREAWRRADIVLFTPKIKFVRPDGSLGLSPGTGTCLWAAGPVAIKALHHAADGGLGIVAKPISPGADQ</sequence>
<keyword evidence="2" id="KW-1185">Reference proteome</keyword>
<protein>
    <submittedName>
        <fullName evidence="1">DNA N-6-adenine-methyltransferase (Dam)</fullName>
    </submittedName>
</protein>
<dbReference type="STRING" id="439228.SAMN06295920_103125"/>
<dbReference type="EMBL" id="FUYM01000003">
    <property type="protein sequence ID" value="SKB48422.1"/>
    <property type="molecule type" value="Genomic_DNA"/>
</dbReference>
<dbReference type="GO" id="GO:0003677">
    <property type="term" value="F:DNA binding"/>
    <property type="evidence" value="ECO:0007669"/>
    <property type="project" value="InterPro"/>
</dbReference>
<accession>A0A1T5BMD6</accession>
<keyword evidence="1" id="KW-0808">Transferase</keyword>
<proteinExistence type="predicted"/>
<dbReference type="RefSeq" id="WP_079647462.1">
    <property type="nucleotide sequence ID" value="NZ_FUYM01000003.1"/>
</dbReference>
<evidence type="ECO:0000313" key="1">
    <source>
        <dbReference type="EMBL" id="SKB48422.1"/>
    </source>
</evidence>
<dbReference type="GO" id="GO:0009007">
    <property type="term" value="F:site-specific DNA-methyltransferase (adenine-specific) activity"/>
    <property type="evidence" value="ECO:0007669"/>
    <property type="project" value="InterPro"/>
</dbReference>
<dbReference type="OrthoDB" id="189843at2"/>
<gene>
    <name evidence="1" type="ORF">SAMN06295920_103125</name>
</gene>
<dbReference type="GO" id="GO:0009307">
    <property type="term" value="P:DNA restriction-modification system"/>
    <property type="evidence" value="ECO:0007669"/>
    <property type="project" value="InterPro"/>
</dbReference>
<dbReference type="GO" id="GO:0032259">
    <property type="term" value="P:methylation"/>
    <property type="evidence" value="ECO:0007669"/>
    <property type="project" value="UniProtKB-KW"/>
</dbReference>
<dbReference type="Pfam" id="PF05869">
    <property type="entry name" value="Dam"/>
    <property type="match status" value="1"/>
</dbReference>
<reference evidence="2" key="1">
    <citation type="submission" date="2017-02" db="EMBL/GenBank/DDBJ databases">
        <authorList>
            <person name="Varghese N."/>
            <person name="Submissions S."/>
        </authorList>
    </citation>
    <scope>NUCLEOTIDE SEQUENCE [LARGE SCALE GENOMIC DNA]</scope>
    <source>
        <strain evidence="2">UM2</strain>
    </source>
</reference>
<keyword evidence="1" id="KW-0489">Methyltransferase</keyword>